<organism evidence="3 4">
    <name type="scientific">Kingdonia uniflora</name>
    <dbReference type="NCBI Taxonomy" id="39325"/>
    <lineage>
        <taxon>Eukaryota</taxon>
        <taxon>Viridiplantae</taxon>
        <taxon>Streptophyta</taxon>
        <taxon>Embryophyta</taxon>
        <taxon>Tracheophyta</taxon>
        <taxon>Spermatophyta</taxon>
        <taxon>Magnoliopsida</taxon>
        <taxon>Ranunculales</taxon>
        <taxon>Circaeasteraceae</taxon>
        <taxon>Kingdonia</taxon>
    </lineage>
</organism>
<reference evidence="3 4" key="1">
    <citation type="journal article" date="2020" name="IScience">
        <title>Genome Sequencing of the Endangered Kingdonia uniflora (Circaeasteraceae, Ranunculales) Reveals Potential Mechanisms of Evolutionary Specialization.</title>
        <authorList>
            <person name="Sun Y."/>
            <person name="Deng T."/>
            <person name="Zhang A."/>
            <person name="Moore M.J."/>
            <person name="Landis J.B."/>
            <person name="Lin N."/>
            <person name="Zhang H."/>
            <person name="Zhang X."/>
            <person name="Huang J."/>
            <person name="Zhang X."/>
            <person name="Sun H."/>
            <person name="Wang H."/>
        </authorList>
    </citation>
    <scope>NUCLEOTIDE SEQUENCE [LARGE SCALE GENOMIC DNA]</scope>
    <source>
        <strain evidence="3">TB1705</strain>
        <tissue evidence="3">Leaf</tissue>
    </source>
</reference>
<dbReference type="Proteomes" id="UP000541444">
    <property type="component" value="Unassembled WGS sequence"/>
</dbReference>
<proteinExistence type="predicted"/>
<keyword evidence="1" id="KW-0677">Repeat</keyword>
<dbReference type="InterPro" id="IPR052308">
    <property type="entry name" value="PPR_domain-containing"/>
</dbReference>
<dbReference type="Gene3D" id="1.25.40.10">
    <property type="entry name" value="Tetratricopeptide repeat domain"/>
    <property type="match status" value="2"/>
</dbReference>
<accession>A0A7J7N6P7</accession>
<dbReference type="InterPro" id="IPR011990">
    <property type="entry name" value="TPR-like_helical_dom_sf"/>
</dbReference>
<gene>
    <name evidence="3" type="ORF">GIB67_029032</name>
</gene>
<dbReference type="InterPro" id="IPR010903">
    <property type="entry name" value="DUF1517"/>
</dbReference>
<dbReference type="SUPFAM" id="SSF81901">
    <property type="entry name" value="HCP-like"/>
    <property type="match status" value="1"/>
</dbReference>
<dbReference type="PANTHER" id="PTHR47937">
    <property type="entry name" value="PLASTID TRANSCRIPTIONALLY ACTIVE CHROMOSOME 2-LIKE PROTEIN"/>
    <property type="match status" value="1"/>
</dbReference>
<dbReference type="Pfam" id="PF13812">
    <property type="entry name" value="PPR_3"/>
    <property type="match status" value="1"/>
</dbReference>
<name>A0A7J7N6P7_9MAGN</name>
<dbReference type="PROSITE" id="PS51375">
    <property type="entry name" value="PPR"/>
    <property type="match status" value="1"/>
</dbReference>
<dbReference type="NCBIfam" id="TIGR00756">
    <property type="entry name" value="PPR"/>
    <property type="match status" value="2"/>
</dbReference>
<evidence type="ECO:0000313" key="3">
    <source>
        <dbReference type="EMBL" id="KAF6162763.1"/>
    </source>
</evidence>
<dbReference type="EMBL" id="JACGCM010001011">
    <property type="protein sequence ID" value="KAF6162763.1"/>
    <property type="molecule type" value="Genomic_DNA"/>
</dbReference>
<feature type="repeat" description="PPR" evidence="2">
    <location>
        <begin position="90"/>
        <end position="124"/>
    </location>
</feature>
<protein>
    <recommendedName>
        <fullName evidence="5">Pentatricopeptide repeat-containing protein</fullName>
    </recommendedName>
</protein>
<dbReference type="Pfam" id="PF01535">
    <property type="entry name" value="PPR"/>
    <property type="match status" value="2"/>
</dbReference>
<comment type="caution">
    <text evidence="3">The sequence shown here is derived from an EMBL/GenBank/DDBJ whole genome shotgun (WGS) entry which is preliminary data.</text>
</comment>
<evidence type="ECO:0008006" key="5">
    <source>
        <dbReference type="Google" id="ProtNLM"/>
    </source>
</evidence>
<dbReference type="OrthoDB" id="185373at2759"/>
<evidence type="ECO:0000256" key="1">
    <source>
        <dbReference type="ARBA" id="ARBA00022737"/>
    </source>
</evidence>
<dbReference type="PANTHER" id="PTHR47937:SF5">
    <property type="entry name" value="PENTATRICOPEPTIDE REPEAT-CONTAINING PROTEIN"/>
    <property type="match status" value="1"/>
</dbReference>
<dbReference type="Pfam" id="PF07466">
    <property type="entry name" value="DUF1517"/>
    <property type="match status" value="1"/>
</dbReference>
<evidence type="ECO:0000256" key="2">
    <source>
        <dbReference type="PROSITE-ProRule" id="PRU00708"/>
    </source>
</evidence>
<dbReference type="AlphaFoldDB" id="A0A7J7N6P7"/>
<evidence type="ECO:0000313" key="4">
    <source>
        <dbReference type="Proteomes" id="UP000541444"/>
    </source>
</evidence>
<dbReference type="InterPro" id="IPR002885">
    <property type="entry name" value="PPR_rpt"/>
</dbReference>
<keyword evidence="4" id="KW-1185">Reference proteome</keyword>
<sequence length="390" mass="43919">MLKRQTCLHHSIYSNCKPTIFTCNVVLNALLRRSRYGQLLEFYRFIIQVGLAPNVVMYNIVLNVYFDRKNVETALEHYKFVMNYAPFNATPTTYWIVVKGLVENLEVDGALKIKEEMLEKGFAPDPIVYHYLILGSGEKGDIDGALKEKLGVVSDGVVYGSLVNVYLHNGMEEAMECYGEVLSEDSKEHNLPRLICVDLGSFKIIVDEYCRQGRFMDAINVFRIIGLKPNLPAFEKVIDFDKVVDGLMKSGKMDEAKGLFAQMVETQKLEVGSYEAILIALCEAIGSSLKSLKALNTTLAPRYKFRIVMVVDFCSSKKAPLEITILVAAEGEHKLPAINSSRDLKEALQKLGSIPSKKTMAVEVLWTPQNENDTLSERELLEDYPLLRPL</sequence>